<feature type="signal peptide" evidence="11">
    <location>
        <begin position="1"/>
        <end position="22"/>
    </location>
</feature>
<dbReference type="OrthoDB" id="5293374at2"/>
<dbReference type="GO" id="GO:0006811">
    <property type="term" value="P:monoatomic ion transport"/>
    <property type="evidence" value="ECO:0007669"/>
    <property type="project" value="UniProtKB-KW"/>
</dbReference>
<feature type="chain" id="PRO_5018727397" description="Porin domain-containing protein" evidence="11">
    <location>
        <begin position="23"/>
        <end position="365"/>
    </location>
</feature>
<dbReference type="PANTHER" id="PTHR34501:SF9">
    <property type="entry name" value="MAJOR OUTER MEMBRANE PROTEIN P.IA"/>
    <property type="match status" value="1"/>
</dbReference>
<evidence type="ECO:0000256" key="5">
    <source>
        <dbReference type="ARBA" id="ARBA00022692"/>
    </source>
</evidence>
<comment type="subunit">
    <text evidence="2">Homotrimer.</text>
</comment>
<evidence type="ECO:0000313" key="13">
    <source>
        <dbReference type="EMBL" id="RKF34445.1"/>
    </source>
</evidence>
<evidence type="ECO:0000256" key="9">
    <source>
        <dbReference type="ARBA" id="ARBA00023136"/>
    </source>
</evidence>
<dbReference type="PANTHER" id="PTHR34501">
    <property type="entry name" value="PROTEIN YDDL-RELATED"/>
    <property type="match status" value="1"/>
</dbReference>
<evidence type="ECO:0000256" key="6">
    <source>
        <dbReference type="ARBA" id="ARBA00022729"/>
    </source>
</evidence>
<organism evidence="13 14">
    <name type="scientific">Paraburkholderia fungorum</name>
    <dbReference type="NCBI Taxonomy" id="134537"/>
    <lineage>
        <taxon>Bacteria</taxon>
        <taxon>Pseudomonadati</taxon>
        <taxon>Pseudomonadota</taxon>
        <taxon>Betaproteobacteria</taxon>
        <taxon>Burkholderiales</taxon>
        <taxon>Burkholderiaceae</taxon>
        <taxon>Paraburkholderia</taxon>
    </lineage>
</organism>
<dbReference type="GO" id="GO:0015288">
    <property type="term" value="F:porin activity"/>
    <property type="evidence" value="ECO:0007669"/>
    <property type="project" value="UniProtKB-KW"/>
</dbReference>
<dbReference type="CDD" id="cd00342">
    <property type="entry name" value="gram_neg_porins"/>
    <property type="match status" value="1"/>
</dbReference>
<dbReference type="AlphaFoldDB" id="A0A3R7F3U5"/>
<name>A0A3R7F3U5_9BURK</name>
<evidence type="ECO:0000256" key="4">
    <source>
        <dbReference type="ARBA" id="ARBA00022452"/>
    </source>
</evidence>
<protein>
    <recommendedName>
        <fullName evidence="12">Porin domain-containing protein</fullName>
    </recommendedName>
</protein>
<gene>
    <name evidence="13" type="ORF">BCY88_38260</name>
</gene>
<keyword evidence="3" id="KW-0813">Transport</keyword>
<keyword evidence="8" id="KW-0626">Porin</keyword>
<keyword evidence="5" id="KW-0812">Transmembrane</keyword>
<keyword evidence="6 11" id="KW-0732">Signal</keyword>
<dbReference type="GO" id="GO:0009279">
    <property type="term" value="C:cell outer membrane"/>
    <property type="evidence" value="ECO:0007669"/>
    <property type="project" value="UniProtKB-SubCell"/>
</dbReference>
<sequence length="365" mass="38885">MRQICFAAVLGAVSIAPVAAVAADSAVTLFGYLNTDIEYVRTSGGPGASSTWRESNNLSFLGIKGTEDLGGGWNSFFQIQGNVFLNRGAGGVADRDTYVGIGGPYGQVSMGYQLTPYRASTWIPIDPFYMNTIAGANSIMGNGFFPGGNAQGDSSFDRRQANNIFYTSPLWHGLTAQVMYSLPNEKTATQTPSLLSTALSYRTGSLYLSYAYEQHTSYFAPGTIDTGHRFGASYAFGALSVRGAAELLRYEPTASTYLARWAWQLASVYQLANSSFRVSYIQAQAATGNSKIGVGGIGAAGVDSGARQISVGYEYNLSKRTGVYAVFSRLMNKSGTSYNYSTNPVPGTPTGMTLTGFGIGMSHNF</sequence>
<dbReference type="RefSeq" id="WP_120348428.1">
    <property type="nucleotide sequence ID" value="NZ_MCAS01000052.1"/>
</dbReference>
<evidence type="ECO:0000256" key="3">
    <source>
        <dbReference type="ARBA" id="ARBA00022448"/>
    </source>
</evidence>
<evidence type="ECO:0000256" key="8">
    <source>
        <dbReference type="ARBA" id="ARBA00023114"/>
    </source>
</evidence>
<keyword evidence="7" id="KW-0406">Ion transport</keyword>
<comment type="subcellular location">
    <subcellularLocation>
        <location evidence="1">Cell outer membrane</location>
        <topology evidence="1">Multi-pass membrane protein</topology>
    </subcellularLocation>
</comment>
<dbReference type="SUPFAM" id="SSF56935">
    <property type="entry name" value="Porins"/>
    <property type="match status" value="1"/>
</dbReference>
<feature type="domain" description="Porin" evidence="12">
    <location>
        <begin position="12"/>
        <end position="333"/>
    </location>
</feature>
<dbReference type="InterPro" id="IPR002299">
    <property type="entry name" value="Porin_Neis"/>
</dbReference>
<evidence type="ECO:0000256" key="11">
    <source>
        <dbReference type="SAM" id="SignalP"/>
    </source>
</evidence>
<evidence type="ECO:0000256" key="2">
    <source>
        <dbReference type="ARBA" id="ARBA00011233"/>
    </source>
</evidence>
<dbReference type="PRINTS" id="PR00184">
    <property type="entry name" value="NEISSPPORIN"/>
</dbReference>
<keyword evidence="10" id="KW-0998">Cell outer membrane</keyword>
<comment type="caution">
    <text evidence="13">The sequence shown here is derived from an EMBL/GenBank/DDBJ whole genome shotgun (WGS) entry which is preliminary data.</text>
</comment>
<dbReference type="EMBL" id="MCAS01000052">
    <property type="protein sequence ID" value="RKF34445.1"/>
    <property type="molecule type" value="Genomic_DNA"/>
</dbReference>
<accession>A0A3R7F3U5</accession>
<evidence type="ECO:0000256" key="7">
    <source>
        <dbReference type="ARBA" id="ARBA00023065"/>
    </source>
</evidence>
<evidence type="ECO:0000313" key="14">
    <source>
        <dbReference type="Proteomes" id="UP000283709"/>
    </source>
</evidence>
<dbReference type="Gene3D" id="2.40.160.10">
    <property type="entry name" value="Porin"/>
    <property type="match status" value="1"/>
</dbReference>
<keyword evidence="9" id="KW-0472">Membrane</keyword>
<dbReference type="InterPro" id="IPR023614">
    <property type="entry name" value="Porin_dom_sf"/>
</dbReference>
<dbReference type="Pfam" id="PF13609">
    <property type="entry name" value="Porin_4"/>
    <property type="match status" value="1"/>
</dbReference>
<evidence type="ECO:0000259" key="12">
    <source>
        <dbReference type="Pfam" id="PF13609"/>
    </source>
</evidence>
<dbReference type="InterPro" id="IPR050298">
    <property type="entry name" value="Gram-neg_bact_OMP"/>
</dbReference>
<evidence type="ECO:0000256" key="1">
    <source>
        <dbReference type="ARBA" id="ARBA00004571"/>
    </source>
</evidence>
<dbReference type="GO" id="GO:0046930">
    <property type="term" value="C:pore complex"/>
    <property type="evidence" value="ECO:0007669"/>
    <property type="project" value="UniProtKB-KW"/>
</dbReference>
<reference evidence="13 14" key="1">
    <citation type="submission" date="2016-07" db="EMBL/GenBank/DDBJ databases">
        <title>Genome analysis of Burkholderia fungorum ES3-20.</title>
        <authorList>
            <person name="Xu D."/>
            <person name="Yao R."/>
            <person name="Zheng S."/>
        </authorList>
    </citation>
    <scope>NUCLEOTIDE SEQUENCE [LARGE SCALE GENOMIC DNA]</scope>
    <source>
        <strain evidence="13 14">ES3-20</strain>
    </source>
</reference>
<proteinExistence type="predicted"/>
<dbReference type="InterPro" id="IPR033900">
    <property type="entry name" value="Gram_neg_porin_domain"/>
</dbReference>
<dbReference type="Proteomes" id="UP000283709">
    <property type="component" value="Unassembled WGS sequence"/>
</dbReference>
<keyword evidence="4" id="KW-1134">Transmembrane beta strand</keyword>
<evidence type="ECO:0000256" key="10">
    <source>
        <dbReference type="ARBA" id="ARBA00023237"/>
    </source>
</evidence>